<dbReference type="AlphaFoldDB" id="A0A2M8Z3R7"/>
<dbReference type="OrthoDB" id="237949at2"/>
<dbReference type="EMBL" id="PGET01000001">
    <property type="protein sequence ID" value="PJJ28085.1"/>
    <property type="molecule type" value="Genomic_DNA"/>
</dbReference>
<dbReference type="Pfam" id="PF16477">
    <property type="entry name" value="DUF5054"/>
    <property type="match status" value="1"/>
</dbReference>
<evidence type="ECO:0000313" key="1">
    <source>
        <dbReference type="EMBL" id="PJJ28085.1"/>
    </source>
</evidence>
<comment type="caution">
    <text evidence="1">The sequence shown here is derived from an EMBL/GenBank/DDBJ whole genome shotgun (WGS) entry which is preliminary data.</text>
</comment>
<accession>A0A2M8Z3R7</accession>
<proteinExistence type="predicted"/>
<dbReference type="Proteomes" id="UP000231092">
    <property type="component" value="Unassembled WGS sequence"/>
</dbReference>
<name>A0A2M8Z3R7_9FIRM</name>
<organism evidence="1 2">
    <name type="scientific">[Clostridium] celerecrescens 18A</name>
    <dbReference type="NCBI Taxonomy" id="1286362"/>
    <lineage>
        <taxon>Bacteria</taxon>
        <taxon>Bacillati</taxon>
        <taxon>Bacillota</taxon>
        <taxon>Clostridia</taxon>
        <taxon>Lachnospirales</taxon>
        <taxon>Lachnospiraceae</taxon>
        <taxon>Lacrimispora</taxon>
    </lineage>
</organism>
<dbReference type="SUPFAM" id="SSF88713">
    <property type="entry name" value="Glycoside hydrolase/deacetylase"/>
    <property type="match status" value="1"/>
</dbReference>
<dbReference type="GO" id="GO:0005975">
    <property type="term" value="P:carbohydrate metabolic process"/>
    <property type="evidence" value="ECO:0007669"/>
    <property type="project" value="InterPro"/>
</dbReference>
<dbReference type="InterPro" id="IPR032482">
    <property type="entry name" value="DUF5054"/>
</dbReference>
<dbReference type="InterPro" id="IPR011330">
    <property type="entry name" value="Glyco_hydro/deAcase_b/a-brl"/>
</dbReference>
<gene>
    <name evidence="1" type="ORF">H171_1573</name>
</gene>
<sequence>MDKSAIKKVHVVFKTHLDIGFTDLGQNVLNKYVNHYIPLAIDLAIKINKEKEKRFIWTVGSYLIDYYFRHAGEEACKRLEASIRRGDICWHGLAFTTHTELLDKELFEYDLSLSDKLDKRFGKNTISAKMTDVPGHTKAIIGPMTDHGKVYMHIGVNPSSMVPQVPLTYRWKSGDKEIIIQYSIEYGAPCYVEGMDEVLEFAHTGDNLGPQSVEAVEAEMDRIQAIYPQAKIVASTMDMYAESLLQYKVHLPVVEEEIGDTWIHGIASDPLKITRYRGLIEWKDRMEREGRLCRGDSFYGNFMENLLLVAEHTWGLDYKKYLADFTNWEKTDFQAARKADVTTLDFLTNRNAGMLKVLQEDFHKYRGGKFDGSFKLYESSHAEQMEYIWKAVDTLPGELKEEAKKELDRLTVNCRDMAEREDGRTIYPYDRVVIGEWTVSFDGSGTMVYLKKGDREWITDGGFGRLSYETYNARNCVENYYSYNRAFRQNQCWSEGDFSKPGLEFVEDLDNQNYVFGAKKISADGNEIHIMLKGNEEANTKYGCPKQAVITYTFGGDIKVRLCWSGKDANRMPEALWFDVCFDVENPYCWRLKKMGDLISPVEIVRGGNRRQHCVEELSYHGADGKIVVINHHSPLVSVGGKWMYGDYRNLPDIKKGFSYNLFNNKWGTNFKMWCEDDCCFEYTVKITGECKPAI</sequence>
<dbReference type="CDD" id="cd10791">
    <property type="entry name" value="GH38N_AMII_like_1"/>
    <property type="match status" value="1"/>
</dbReference>
<evidence type="ECO:0000313" key="2">
    <source>
        <dbReference type="Proteomes" id="UP000231092"/>
    </source>
</evidence>
<reference evidence="1 2" key="1">
    <citation type="submission" date="2017-11" db="EMBL/GenBank/DDBJ databases">
        <title>Understudied soil microbes with underappreciated capabilities: Untangling the Clostridium saccharolyticum group.</title>
        <authorList>
            <person name="Leschine S."/>
        </authorList>
    </citation>
    <scope>NUCLEOTIDE SEQUENCE [LARGE SCALE GENOMIC DNA]</scope>
    <source>
        <strain evidence="1 2">18A</strain>
    </source>
</reference>
<protein>
    <submittedName>
        <fullName evidence="1">Uncharacterized protein DUF5054</fullName>
    </submittedName>
</protein>
<dbReference type="RefSeq" id="WP_100307465.1">
    <property type="nucleotide sequence ID" value="NZ_PGET01000001.1"/>
</dbReference>